<evidence type="ECO:0000256" key="1">
    <source>
        <dbReference type="ARBA" id="ARBA00022729"/>
    </source>
</evidence>
<organism evidence="4 5">
    <name type="scientific">Comamonas testosteroni TK102</name>
    <dbReference type="NCBI Taxonomy" id="1392005"/>
    <lineage>
        <taxon>Bacteria</taxon>
        <taxon>Pseudomonadati</taxon>
        <taxon>Pseudomonadota</taxon>
        <taxon>Betaproteobacteria</taxon>
        <taxon>Burkholderiales</taxon>
        <taxon>Comamonadaceae</taxon>
        <taxon>Comamonas</taxon>
    </lineage>
</organism>
<reference evidence="4 5" key="1">
    <citation type="journal article" date="2014" name="Genome Announc.">
        <title>Complete Genome Sequence of Polychlorinated Biphenyl Degrader Comamonas testosteroni TK102 (NBRC 109938).</title>
        <authorList>
            <person name="Fukuda K."/>
            <person name="Hosoyama A."/>
            <person name="Tsuchikane K."/>
            <person name="Ohji S."/>
            <person name="Yamazoe A."/>
            <person name="Fujita N."/>
            <person name="Shintani M."/>
            <person name="Kimbara K."/>
        </authorList>
    </citation>
    <scope>NUCLEOTIDE SEQUENCE [LARGE SCALE GENOMIC DNA]</scope>
    <source>
        <strain evidence="4">TK102</strain>
    </source>
</reference>
<dbReference type="PANTHER" id="PTHR30006">
    <property type="entry name" value="THIAMINE-BINDING PERIPLASMIC PROTEIN-RELATED"/>
    <property type="match status" value="1"/>
</dbReference>
<feature type="chain" id="PRO_5001716068" evidence="3">
    <location>
        <begin position="34"/>
        <end position="349"/>
    </location>
</feature>
<dbReference type="GO" id="GO:0030976">
    <property type="term" value="F:thiamine pyrophosphate binding"/>
    <property type="evidence" value="ECO:0007669"/>
    <property type="project" value="TreeGrafter"/>
</dbReference>
<evidence type="ECO:0000313" key="5">
    <source>
        <dbReference type="Proteomes" id="UP000028782"/>
    </source>
</evidence>
<dbReference type="RefSeq" id="WP_043375283.1">
    <property type="nucleotide sequence ID" value="NZ_CP006704.1"/>
</dbReference>
<feature type="signal peptide" evidence="3">
    <location>
        <begin position="1"/>
        <end position="33"/>
    </location>
</feature>
<dbReference type="GO" id="GO:0015888">
    <property type="term" value="P:thiamine transport"/>
    <property type="evidence" value="ECO:0007669"/>
    <property type="project" value="TreeGrafter"/>
</dbReference>
<dbReference type="AlphaFoldDB" id="A0A076PTN8"/>
<dbReference type="EMBL" id="CP006704">
    <property type="protein sequence ID" value="AIJ49108.1"/>
    <property type="molecule type" value="Genomic_DNA"/>
</dbReference>
<sequence length="349" mass="38424">MRHAFAPATRRFTLSAFATVATALLGLASAAQARTDLLVYSALEADQIKAYKAAFEKAHPEIELKFVRDSTGIITARLLAEKANPQADVIWGVAATSLMLLDKQGMLRPYAPRNLARVRSSMRDAAATPSWVGMDLWSSAVCFNTVEGHKRKLPTPASWADLTRPEFKGAITMPHPASSGTGYLMVAAWLQMMGEDKGWAYMDALHQNIGVYTHSGSKPCRQAGAGEFPVGLSFEYRANKTKKDGAPIDIVFPREGLGWDVEATAILKTSKKQEAAKVLADWAVTPDANKLYAANFAVLALPEAQEKHEFIPADLEKRLARNDFNWAAANRDRILSEWSRRYEAKAEKK</sequence>
<dbReference type="KEGG" id="ctes:O987_25185"/>
<dbReference type="PANTHER" id="PTHR30006:SF2">
    <property type="entry name" value="ABC TRANSPORTER SUBSTRATE-BINDING PROTEIN"/>
    <property type="match status" value="1"/>
</dbReference>
<dbReference type="GO" id="GO:0046872">
    <property type="term" value="F:metal ion binding"/>
    <property type="evidence" value="ECO:0007669"/>
    <property type="project" value="UniProtKB-KW"/>
</dbReference>
<gene>
    <name evidence="4" type="ORF">O987_25185</name>
</gene>
<dbReference type="InterPro" id="IPR017663">
    <property type="entry name" value="ABC_2-AEP-bd"/>
</dbReference>
<keyword evidence="2" id="KW-0479">Metal-binding</keyword>
<dbReference type="Pfam" id="PF13343">
    <property type="entry name" value="SBP_bac_6"/>
    <property type="match status" value="1"/>
</dbReference>
<proteinExistence type="predicted"/>
<keyword evidence="2" id="KW-0408">Iron</keyword>
<dbReference type="SUPFAM" id="SSF53850">
    <property type="entry name" value="Periplasmic binding protein-like II"/>
    <property type="match status" value="1"/>
</dbReference>
<dbReference type="InterPro" id="IPR026045">
    <property type="entry name" value="Ferric-bd"/>
</dbReference>
<dbReference type="GO" id="GO:0030975">
    <property type="term" value="F:thiamine binding"/>
    <property type="evidence" value="ECO:0007669"/>
    <property type="project" value="TreeGrafter"/>
</dbReference>
<dbReference type="GO" id="GO:0030288">
    <property type="term" value="C:outer membrane-bounded periplasmic space"/>
    <property type="evidence" value="ECO:0007669"/>
    <property type="project" value="TreeGrafter"/>
</dbReference>
<name>A0A076PTN8_COMTE</name>
<keyword evidence="1 3" id="KW-0732">Signal</keyword>
<protein>
    <submittedName>
        <fullName evidence="4">Phosphonate ABC transporter substrate-binding protein</fullName>
    </submittedName>
</protein>
<dbReference type="PIRSF" id="PIRSF002825">
    <property type="entry name" value="CfbpA"/>
    <property type="match status" value="1"/>
</dbReference>
<dbReference type="HOGENOM" id="CLU_026974_0_1_4"/>
<evidence type="ECO:0000256" key="3">
    <source>
        <dbReference type="SAM" id="SignalP"/>
    </source>
</evidence>
<dbReference type="NCBIfam" id="TIGR03261">
    <property type="entry name" value="phnS2"/>
    <property type="match status" value="1"/>
</dbReference>
<dbReference type="Gene3D" id="3.40.190.10">
    <property type="entry name" value="Periplasmic binding protein-like II"/>
    <property type="match status" value="2"/>
</dbReference>
<evidence type="ECO:0000313" key="4">
    <source>
        <dbReference type="EMBL" id="AIJ49108.1"/>
    </source>
</evidence>
<feature type="binding site" evidence="2">
    <location>
        <position position="236"/>
    </location>
    <ligand>
        <name>Fe cation</name>
        <dbReference type="ChEBI" id="CHEBI:24875"/>
    </ligand>
</feature>
<dbReference type="CDD" id="cd13544">
    <property type="entry name" value="PBP2_Fbp_like_1"/>
    <property type="match status" value="1"/>
</dbReference>
<dbReference type="Proteomes" id="UP000028782">
    <property type="component" value="Chromosome"/>
</dbReference>
<evidence type="ECO:0000256" key="2">
    <source>
        <dbReference type="PIRSR" id="PIRSR002825-1"/>
    </source>
</evidence>
<accession>A0A076PTN8</accession>